<dbReference type="KEGG" id="hhy:Halhy_2907"/>
<dbReference type="Gene3D" id="3.20.20.70">
    <property type="entry name" value="Aldolase class I"/>
    <property type="match status" value="1"/>
</dbReference>
<dbReference type="PANTHER" id="PTHR10889">
    <property type="entry name" value="DEOXYRIBOSE-PHOSPHATE ALDOLASE"/>
    <property type="match status" value="1"/>
</dbReference>
<dbReference type="InterPro" id="IPR013785">
    <property type="entry name" value="Aldolase_TIM"/>
</dbReference>
<dbReference type="GO" id="GO:0006018">
    <property type="term" value="P:2-deoxyribose 1-phosphate catabolic process"/>
    <property type="evidence" value="ECO:0007669"/>
    <property type="project" value="UniProtKB-UniRule"/>
</dbReference>
<dbReference type="NCBIfam" id="TIGR00126">
    <property type="entry name" value="deoC"/>
    <property type="match status" value="1"/>
</dbReference>
<comment type="subcellular location">
    <subcellularLocation>
        <location evidence="7">Cytoplasm</location>
    </subcellularLocation>
</comment>
<comment type="similarity">
    <text evidence="1 7">Belongs to the DeoC/FbaB aldolase family. DeoC type 1 subfamily.</text>
</comment>
<reference evidence="8 9" key="1">
    <citation type="journal article" date="2011" name="Stand. Genomic Sci.">
        <title>Complete genome sequence of Haliscomenobacter hydrossis type strain (O).</title>
        <authorList>
            <consortium name="US DOE Joint Genome Institute (JGI-PGF)"/>
            <person name="Daligault H."/>
            <person name="Lapidus A."/>
            <person name="Zeytun A."/>
            <person name="Nolan M."/>
            <person name="Lucas S."/>
            <person name="Del Rio T.G."/>
            <person name="Tice H."/>
            <person name="Cheng J.F."/>
            <person name="Tapia R."/>
            <person name="Han C."/>
            <person name="Goodwin L."/>
            <person name="Pitluck S."/>
            <person name="Liolios K."/>
            <person name="Pagani I."/>
            <person name="Ivanova N."/>
            <person name="Huntemann M."/>
            <person name="Mavromatis K."/>
            <person name="Mikhailova N."/>
            <person name="Pati A."/>
            <person name="Chen A."/>
            <person name="Palaniappan K."/>
            <person name="Land M."/>
            <person name="Hauser L."/>
            <person name="Brambilla E.M."/>
            <person name="Rohde M."/>
            <person name="Verbarg S."/>
            <person name="Goker M."/>
            <person name="Bristow J."/>
            <person name="Eisen J.A."/>
            <person name="Markowitz V."/>
            <person name="Hugenholtz P."/>
            <person name="Kyrpides N.C."/>
            <person name="Klenk H.P."/>
            <person name="Woyke T."/>
        </authorList>
    </citation>
    <scope>NUCLEOTIDE SEQUENCE [LARGE SCALE GENOMIC DNA]</scope>
    <source>
        <strain evidence="9">ATCC 27775 / DSM 1100 / LMG 10767 / O</strain>
    </source>
</reference>
<dbReference type="SUPFAM" id="SSF51569">
    <property type="entry name" value="Aldolase"/>
    <property type="match status" value="1"/>
</dbReference>
<evidence type="ECO:0000256" key="2">
    <source>
        <dbReference type="ARBA" id="ARBA00022490"/>
    </source>
</evidence>
<evidence type="ECO:0000256" key="3">
    <source>
        <dbReference type="ARBA" id="ARBA00023239"/>
    </source>
</evidence>
<dbReference type="Pfam" id="PF01791">
    <property type="entry name" value="DeoC"/>
    <property type="match status" value="1"/>
</dbReference>
<dbReference type="InterPro" id="IPR011343">
    <property type="entry name" value="DeoC"/>
</dbReference>
<evidence type="ECO:0000313" key="8">
    <source>
        <dbReference type="EMBL" id="AEE50771.1"/>
    </source>
</evidence>
<dbReference type="AlphaFoldDB" id="F4L473"/>
<feature type="active site" description="Proton donor/acceptor" evidence="7">
    <location>
        <position position="91"/>
    </location>
</feature>
<sequence>MNVAEYIDHTLLKPDSTLENIRQLCGEAQEYGFAAVCIPPYYVHDAFRWLESAPKKVQVATVVGFPLGYSSTAAKVEEIKRAIEDGADEIDAVINLCAVKSQLWSHVRSDLDSLVTATRMKGKKIKIILETALLTPDELEKACVILSDLEPDFAKTSTGFNGGGATLEAVQRMGTLLQHKIAIKASGGIRNFADAKAMIEAGASRIGTSSGVAIVKGESGDSAAY</sequence>
<evidence type="ECO:0000256" key="7">
    <source>
        <dbReference type="HAMAP-Rule" id="MF_00114"/>
    </source>
</evidence>
<dbReference type="InterPro" id="IPR002915">
    <property type="entry name" value="DeoC/FbaB/LacD_aldolase"/>
</dbReference>
<proteinExistence type="inferred from homology"/>
<accession>F4L473</accession>
<dbReference type="EMBL" id="CP002691">
    <property type="protein sequence ID" value="AEE50771.1"/>
    <property type="molecule type" value="Genomic_DNA"/>
</dbReference>
<keyword evidence="2 7" id="KW-0963">Cytoplasm</keyword>
<dbReference type="OrthoDB" id="9778711at2"/>
<keyword evidence="3 7" id="KW-0456">Lyase</keyword>
<comment type="pathway">
    <text evidence="7">Carbohydrate degradation; 2-deoxy-D-ribose 1-phosphate degradation; D-glyceraldehyde 3-phosphate and acetaldehyde from 2-deoxy-alpha-D-ribose 1-phosphate: step 2/2.</text>
</comment>
<dbReference type="Proteomes" id="UP000008461">
    <property type="component" value="Chromosome"/>
</dbReference>
<dbReference type="CDD" id="cd00959">
    <property type="entry name" value="DeoC"/>
    <property type="match status" value="1"/>
</dbReference>
<dbReference type="EC" id="4.1.2.4" evidence="7"/>
<comment type="function">
    <text evidence="6 7">Catalyzes a reversible aldol reaction between acetaldehyde and D-glyceraldehyde 3-phosphate to generate 2-deoxy-D-ribose 5-phosphate.</text>
</comment>
<dbReference type="GO" id="GO:0005737">
    <property type="term" value="C:cytoplasm"/>
    <property type="evidence" value="ECO:0007669"/>
    <property type="project" value="UniProtKB-SubCell"/>
</dbReference>
<gene>
    <name evidence="7" type="primary">deoC</name>
    <name evidence="8" type="ordered locus">Halhy_2907</name>
</gene>
<protein>
    <recommendedName>
        <fullName evidence="7">Deoxyribose-phosphate aldolase</fullName>
        <shortName evidence="7">DERA</shortName>
        <ecNumber evidence="7">4.1.2.4</ecNumber>
    </recommendedName>
    <alternativeName>
        <fullName evidence="7">2-deoxy-D-ribose 5-phosphate aldolase</fullName>
    </alternativeName>
    <alternativeName>
        <fullName evidence="7">Phosphodeoxyriboaldolase</fullName>
        <shortName evidence="7">Deoxyriboaldolase</shortName>
    </alternativeName>
</protein>
<dbReference type="GO" id="GO:0004139">
    <property type="term" value="F:deoxyribose-phosphate aldolase activity"/>
    <property type="evidence" value="ECO:0007669"/>
    <property type="project" value="UniProtKB-UniRule"/>
</dbReference>
<comment type="catalytic activity">
    <reaction evidence="5 7">
        <text>2-deoxy-D-ribose 5-phosphate = D-glyceraldehyde 3-phosphate + acetaldehyde</text>
        <dbReference type="Rhea" id="RHEA:12821"/>
        <dbReference type="ChEBI" id="CHEBI:15343"/>
        <dbReference type="ChEBI" id="CHEBI:59776"/>
        <dbReference type="ChEBI" id="CHEBI:62877"/>
        <dbReference type="EC" id="4.1.2.4"/>
    </reaction>
</comment>
<evidence type="ECO:0000256" key="6">
    <source>
        <dbReference type="ARBA" id="ARBA00056337"/>
    </source>
</evidence>
<feature type="active site" description="Schiff-base intermediate with acetaldehyde" evidence="7">
    <location>
        <position position="155"/>
    </location>
</feature>
<feature type="active site" description="Proton donor/acceptor" evidence="7">
    <location>
        <position position="184"/>
    </location>
</feature>
<dbReference type="HOGENOM" id="CLU_053595_0_2_10"/>
<name>F4L473_HALH1</name>
<dbReference type="STRING" id="760192.Halhy_2907"/>
<dbReference type="PIRSF" id="PIRSF001357">
    <property type="entry name" value="DeoC"/>
    <property type="match status" value="1"/>
</dbReference>
<evidence type="ECO:0000256" key="4">
    <source>
        <dbReference type="ARBA" id="ARBA00023270"/>
    </source>
</evidence>
<dbReference type="GO" id="GO:0009264">
    <property type="term" value="P:deoxyribonucleotide catabolic process"/>
    <property type="evidence" value="ECO:0007669"/>
    <property type="project" value="UniProtKB-UniRule"/>
</dbReference>
<dbReference type="UniPathway" id="UPA00002">
    <property type="reaction ID" value="UER00468"/>
</dbReference>
<evidence type="ECO:0000256" key="5">
    <source>
        <dbReference type="ARBA" id="ARBA00048791"/>
    </source>
</evidence>
<dbReference type="SMART" id="SM01133">
    <property type="entry name" value="DeoC"/>
    <property type="match status" value="1"/>
</dbReference>
<evidence type="ECO:0000256" key="1">
    <source>
        <dbReference type="ARBA" id="ARBA00010936"/>
    </source>
</evidence>
<organism evidence="8 9">
    <name type="scientific">Haliscomenobacter hydrossis (strain ATCC 27775 / DSM 1100 / LMG 10767 / O)</name>
    <dbReference type="NCBI Taxonomy" id="760192"/>
    <lineage>
        <taxon>Bacteria</taxon>
        <taxon>Pseudomonadati</taxon>
        <taxon>Bacteroidota</taxon>
        <taxon>Saprospiria</taxon>
        <taxon>Saprospirales</taxon>
        <taxon>Haliscomenobacteraceae</taxon>
        <taxon>Haliscomenobacter</taxon>
    </lineage>
</organism>
<dbReference type="GO" id="GO:0016052">
    <property type="term" value="P:carbohydrate catabolic process"/>
    <property type="evidence" value="ECO:0007669"/>
    <property type="project" value="TreeGrafter"/>
</dbReference>
<dbReference type="HAMAP" id="MF_00114">
    <property type="entry name" value="DeoC_type1"/>
    <property type="match status" value="1"/>
</dbReference>
<reference key="2">
    <citation type="submission" date="2011-04" db="EMBL/GenBank/DDBJ databases">
        <title>Complete sequence of chromosome of Haliscomenobacter hydrossis DSM 1100.</title>
        <authorList>
            <consortium name="US DOE Joint Genome Institute (JGI-PGF)"/>
            <person name="Lucas S."/>
            <person name="Han J."/>
            <person name="Lapidus A."/>
            <person name="Bruce D."/>
            <person name="Goodwin L."/>
            <person name="Pitluck S."/>
            <person name="Peters L."/>
            <person name="Kyrpides N."/>
            <person name="Mavromatis K."/>
            <person name="Ivanova N."/>
            <person name="Ovchinnikova G."/>
            <person name="Pagani I."/>
            <person name="Daligault H."/>
            <person name="Detter J.C."/>
            <person name="Han C."/>
            <person name="Land M."/>
            <person name="Hauser L."/>
            <person name="Markowitz V."/>
            <person name="Cheng J.-F."/>
            <person name="Hugenholtz P."/>
            <person name="Woyke T."/>
            <person name="Wu D."/>
            <person name="Verbarg S."/>
            <person name="Frueling A."/>
            <person name="Brambilla E."/>
            <person name="Klenk H.-P."/>
            <person name="Eisen J.A."/>
        </authorList>
    </citation>
    <scope>NUCLEOTIDE SEQUENCE</scope>
    <source>
        <strain>DSM 1100</strain>
    </source>
</reference>
<dbReference type="FunFam" id="3.20.20.70:FF:000044">
    <property type="entry name" value="Deoxyribose-phosphate aldolase"/>
    <property type="match status" value="1"/>
</dbReference>
<dbReference type="RefSeq" id="WP_013765314.1">
    <property type="nucleotide sequence ID" value="NC_015510.1"/>
</dbReference>
<dbReference type="PANTHER" id="PTHR10889:SF1">
    <property type="entry name" value="DEOXYRIBOSE-PHOSPHATE ALDOLASE"/>
    <property type="match status" value="1"/>
</dbReference>
<keyword evidence="9" id="KW-1185">Reference proteome</keyword>
<keyword evidence="4 7" id="KW-0704">Schiff base</keyword>
<dbReference type="InterPro" id="IPR028581">
    <property type="entry name" value="DeoC_typeI"/>
</dbReference>
<dbReference type="eggNOG" id="COG0274">
    <property type="taxonomic scope" value="Bacteria"/>
</dbReference>
<evidence type="ECO:0000313" key="9">
    <source>
        <dbReference type="Proteomes" id="UP000008461"/>
    </source>
</evidence>